<sequence length="308" mass="36090">MNELLGILQVIFPQFPKESRTLLQTPSSCPYELKSVSPGFYCHIDIENELLKIIINKSFSMQKYLTQNAGIILPLNINVDSLPIYNSSKCELWLILISIDLDIVDGNIKISFMAVVYHGHNHRLPETDKNDINNQLLFLKNYMPKDFVRLPRSLEDIEYYKATELRQFLLYTGPVVLEKIMNKNIYTHFMALSCVIRILCGSALYRKYNNYALKLLEYFVKKYVMLYGEEYISHNVHGLIHLSTDCLQHGPLDSFSCFKYENYLFTIKKTIQATRNPLQQICNRLKEHEHMQNNNNNEKTSNFRSTMY</sequence>
<dbReference type="EMBL" id="KQ980730">
    <property type="protein sequence ID" value="KYN13985.1"/>
    <property type="molecule type" value="Genomic_DNA"/>
</dbReference>
<dbReference type="PANTHER" id="PTHR33053">
    <property type="entry name" value="PROTEIN, PUTATIVE-RELATED"/>
    <property type="match status" value="1"/>
</dbReference>
<proteinExistence type="predicted"/>
<dbReference type="STRING" id="471704.A0A151IZ13"/>
<accession>A0A151IZ13</accession>
<organism evidence="1 2">
    <name type="scientific">Trachymyrmex cornetzi</name>
    <dbReference type="NCBI Taxonomy" id="471704"/>
    <lineage>
        <taxon>Eukaryota</taxon>
        <taxon>Metazoa</taxon>
        <taxon>Ecdysozoa</taxon>
        <taxon>Arthropoda</taxon>
        <taxon>Hexapoda</taxon>
        <taxon>Insecta</taxon>
        <taxon>Pterygota</taxon>
        <taxon>Neoptera</taxon>
        <taxon>Endopterygota</taxon>
        <taxon>Hymenoptera</taxon>
        <taxon>Apocrita</taxon>
        <taxon>Aculeata</taxon>
        <taxon>Formicoidea</taxon>
        <taxon>Formicidae</taxon>
        <taxon>Myrmicinae</taxon>
        <taxon>Trachymyrmex</taxon>
    </lineage>
</organism>
<reference evidence="1 2" key="1">
    <citation type="submission" date="2015-09" db="EMBL/GenBank/DDBJ databases">
        <title>Trachymyrmex cornetzi WGS genome.</title>
        <authorList>
            <person name="Nygaard S."/>
            <person name="Hu H."/>
            <person name="Boomsma J."/>
            <person name="Zhang G."/>
        </authorList>
    </citation>
    <scope>NUCLEOTIDE SEQUENCE [LARGE SCALE GENOMIC DNA]</scope>
    <source>
        <strain evidence="1">Tcor2-1</strain>
        <tissue evidence="1">Whole body</tissue>
    </source>
</reference>
<dbReference type="Proteomes" id="UP000078492">
    <property type="component" value="Unassembled WGS sequence"/>
</dbReference>
<name>A0A151IZ13_9HYME</name>
<evidence type="ECO:0000313" key="2">
    <source>
        <dbReference type="Proteomes" id="UP000078492"/>
    </source>
</evidence>
<gene>
    <name evidence="1" type="ORF">ALC57_13815</name>
</gene>
<evidence type="ECO:0008006" key="3">
    <source>
        <dbReference type="Google" id="ProtNLM"/>
    </source>
</evidence>
<evidence type="ECO:0000313" key="1">
    <source>
        <dbReference type="EMBL" id="KYN13985.1"/>
    </source>
</evidence>
<dbReference type="AlphaFoldDB" id="A0A151IZ13"/>
<keyword evidence="2" id="KW-1185">Reference proteome</keyword>
<protein>
    <recommendedName>
        <fullName evidence="3">DUF4218 domain-containing protein</fullName>
    </recommendedName>
</protein>